<dbReference type="InterPro" id="IPR005762">
    <property type="entry name" value="MurD"/>
</dbReference>
<dbReference type="EMBL" id="AJWY01005395">
    <property type="protein sequence ID" value="EKC69741.1"/>
    <property type="molecule type" value="Genomic_DNA"/>
</dbReference>
<dbReference type="SUPFAM" id="SSF53244">
    <property type="entry name" value="MurD-like peptide ligases, peptide-binding domain"/>
    <property type="match status" value="1"/>
</dbReference>
<dbReference type="GO" id="GO:0051301">
    <property type="term" value="P:cell division"/>
    <property type="evidence" value="ECO:0007669"/>
    <property type="project" value="InterPro"/>
</dbReference>
<keyword evidence="4" id="KW-0067">ATP-binding</keyword>
<dbReference type="Gene3D" id="3.90.190.20">
    <property type="entry name" value="Mur ligase, C-terminal domain"/>
    <property type="match status" value="1"/>
</dbReference>
<protein>
    <submittedName>
        <fullName evidence="5">UDP-N-acetylmuramoylalanine-D-glutamate ligase</fullName>
    </submittedName>
</protein>
<evidence type="ECO:0000256" key="4">
    <source>
        <dbReference type="ARBA" id="ARBA00022840"/>
    </source>
</evidence>
<evidence type="ECO:0000256" key="1">
    <source>
        <dbReference type="ARBA" id="ARBA00022490"/>
    </source>
</evidence>
<proteinExistence type="predicted"/>
<accession>K1UDZ0</accession>
<evidence type="ECO:0000256" key="3">
    <source>
        <dbReference type="ARBA" id="ARBA00022741"/>
    </source>
</evidence>
<keyword evidence="1" id="KW-0963">Cytoplasm</keyword>
<dbReference type="PANTHER" id="PTHR43692">
    <property type="entry name" value="UDP-N-ACETYLMURAMOYLALANINE--D-GLUTAMATE LIGASE"/>
    <property type="match status" value="1"/>
</dbReference>
<dbReference type="GO" id="GO:0005737">
    <property type="term" value="C:cytoplasm"/>
    <property type="evidence" value="ECO:0007669"/>
    <property type="project" value="InterPro"/>
</dbReference>
<dbReference type="InterPro" id="IPR036615">
    <property type="entry name" value="Mur_ligase_C_dom_sf"/>
</dbReference>
<evidence type="ECO:0000313" key="5">
    <source>
        <dbReference type="EMBL" id="EKC69741.1"/>
    </source>
</evidence>
<dbReference type="AlphaFoldDB" id="K1UDZ0"/>
<keyword evidence="3" id="KW-0547">Nucleotide-binding</keyword>
<evidence type="ECO:0000256" key="2">
    <source>
        <dbReference type="ARBA" id="ARBA00022598"/>
    </source>
</evidence>
<reference evidence="5" key="1">
    <citation type="journal article" date="2013" name="Environ. Microbiol.">
        <title>Microbiota from the distal guts of lean and obese adolescents exhibit partial functional redundancy besides clear differences in community structure.</title>
        <authorList>
            <person name="Ferrer M."/>
            <person name="Ruiz A."/>
            <person name="Lanza F."/>
            <person name="Haange S.B."/>
            <person name="Oberbach A."/>
            <person name="Till H."/>
            <person name="Bargiela R."/>
            <person name="Campoy C."/>
            <person name="Segura M.T."/>
            <person name="Richter M."/>
            <person name="von Bergen M."/>
            <person name="Seifert J."/>
            <person name="Suarez A."/>
        </authorList>
    </citation>
    <scope>NUCLEOTIDE SEQUENCE</scope>
</reference>
<dbReference type="GO" id="GO:0005524">
    <property type="term" value="F:ATP binding"/>
    <property type="evidence" value="ECO:0007669"/>
    <property type="project" value="UniProtKB-KW"/>
</dbReference>
<keyword evidence="2 5" id="KW-0436">Ligase</keyword>
<feature type="non-terminal residue" evidence="5">
    <location>
        <position position="1"/>
    </location>
</feature>
<sequence>NLIGTPATGHKICDKIEGAPQKNVYKAANLDEAVKKAYEVTEKGKICLLSPAASSYNCYKNFEEKGKHYKMLVREYGKED</sequence>
<dbReference type="PANTHER" id="PTHR43692:SF1">
    <property type="entry name" value="UDP-N-ACETYLMURAMOYLALANINE--D-GLUTAMATE LIGASE"/>
    <property type="match status" value="1"/>
</dbReference>
<name>K1UDZ0_9ZZZZ</name>
<comment type="caution">
    <text evidence="5">The sequence shown here is derived from an EMBL/GenBank/DDBJ whole genome shotgun (WGS) entry which is preliminary data.</text>
</comment>
<organism evidence="5">
    <name type="scientific">human gut metagenome</name>
    <dbReference type="NCBI Taxonomy" id="408170"/>
    <lineage>
        <taxon>unclassified sequences</taxon>
        <taxon>metagenomes</taxon>
        <taxon>organismal metagenomes</taxon>
    </lineage>
</organism>
<gene>
    <name evidence="5" type="ORF">LEA_08135</name>
</gene>
<dbReference type="GO" id="GO:0008360">
    <property type="term" value="P:regulation of cell shape"/>
    <property type="evidence" value="ECO:0007669"/>
    <property type="project" value="InterPro"/>
</dbReference>
<dbReference type="GO" id="GO:0008764">
    <property type="term" value="F:UDP-N-acetylmuramoylalanine-D-glutamate ligase activity"/>
    <property type="evidence" value="ECO:0007669"/>
    <property type="project" value="InterPro"/>
</dbReference>